<reference evidence="1" key="1">
    <citation type="submission" date="2020-02" db="EMBL/GenBank/DDBJ databases">
        <authorList>
            <person name="Meier V. D."/>
        </authorList>
    </citation>
    <scope>NUCLEOTIDE SEQUENCE</scope>
    <source>
        <strain evidence="1">AVDCRST_MAG81</strain>
    </source>
</reference>
<protein>
    <submittedName>
        <fullName evidence="1">Uncharacterized protein</fullName>
    </submittedName>
</protein>
<proteinExistence type="predicted"/>
<organism evidence="1">
    <name type="scientific">uncultured Synechococcales cyanobacterium</name>
    <dbReference type="NCBI Taxonomy" id="1936017"/>
    <lineage>
        <taxon>Bacteria</taxon>
        <taxon>Bacillati</taxon>
        <taxon>Cyanobacteriota</taxon>
        <taxon>Cyanophyceae</taxon>
        <taxon>Synechococcales</taxon>
        <taxon>environmental samples</taxon>
    </lineage>
</organism>
<dbReference type="AlphaFoldDB" id="A0A6J4V424"/>
<gene>
    <name evidence="1" type="ORF">AVDCRST_MAG81-1541</name>
</gene>
<dbReference type="EMBL" id="CADCWO010000078">
    <property type="protein sequence ID" value="CAA9568890.1"/>
    <property type="molecule type" value="Genomic_DNA"/>
</dbReference>
<accession>A0A6J4V424</accession>
<evidence type="ECO:0000313" key="1">
    <source>
        <dbReference type="EMBL" id="CAA9568890.1"/>
    </source>
</evidence>
<name>A0A6J4V424_9CYAN</name>
<sequence>MRVTRIPIVASPTAQIPPKDFRLNPLEHKEWVDGQLLEKDGITLKDSRIQAKLTQQGKGETTWPP</sequence>